<feature type="domain" description="CN hydrolase" evidence="2">
    <location>
        <begin position="2"/>
        <end position="242"/>
    </location>
</feature>
<dbReference type="InterPro" id="IPR003010">
    <property type="entry name" value="C-N_Hydrolase"/>
</dbReference>
<dbReference type="GO" id="GO:0033388">
    <property type="term" value="P:putrescine biosynthetic process from arginine"/>
    <property type="evidence" value="ECO:0007669"/>
    <property type="project" value="TreeGrafter"/>
</dbReference>
<reference evidence="3 4" key="1">
    <citation type="journal article" date="2019" name="Emerg. Microbes Infect.">
        <title>Comprehensive subspecies identification of 175 nontuberculous mycobacteria species based on 7547 genomic profiles.</title>
        <authorList>
            <person name="Matsumoto Y."/>
            <person name="Kinjo T."/>
            <person name="Motooka D."/>
            <person name="Nabeya D."/>
            <person name="Jung N."/>
            <person name="Uechi K."/>
            <person name="Horii T."/>
            <person name="Iida T."/>
            <person name="Fujita J."/>
            <person name="Nakamura S."/>
        </authorList>
    </citation>
    <scope>NUCLEOTIDE SEQUENCE [LARGE SCALE GENOMIC DNA]</scope>
    <source>
        <strain evidence="3 4">JCM 30396</strain>
    </source>
</reference>
<dbReference type="Proteomes" id="UP000467148">
    <property type="component" value="Chromosome"/>
</dbReference>
<organism evidence="3 4">
    <name type="scientific">Mycolicibacterium helvum</name>
    <dbReference type="NCBI Taxonomy" id="1534349"/>
    <lineage>
        <taxon>Bacteria</taxon>
        <taxon>Bacillati</taxon>
        <taxon>Actinomycetota</taxon>
        <taxon>Actinomycetes</taxon>
        <taxon>Mycobacteriales</taxon>
        <taxon>Mycobacteriaceae</taxon>
        <taxon>Mycolicibacterium</taxon>
    </lineage>
</organism>
<dbReference type="InterPro" id="IPR050345">
    <property type="entry name" value="Aliph_Amidase/BUP"/>
</dbReference>
<dbReference type="InterPro" id="IPR036526">
    <property type="entry name" value="C-N_Hydrolase_sf"/>
</dbReference>
<dbReference type="PANTHER" id="PTHR43674:SF2">
    <property type="entry name" value="BETA-UREIDOPROPIONASE"/>
    <property type="match status" value="1"/>
</dbReference>
<dbReference type="PROSITE" id="PS50263">
    <property type="entry name" value="CN_HYDROLASE"/>
    <property type="match status" value="1"/>
</dbReference>
<keyword evidence="4" id="KW-1185">Reference proteome</keyword>
<name>A0A7I7TDP9_9MYCO</name>
<evidence type="ECO:0000313" key="4">
    <source>
        <dbReference type="Proteomes" id="UP000467148"/>
    </source>
</evidence>
<dbReference type="Gene3D" id="3.60.110.10">
    <property type="entry name" value="Carbon-nitrogen hydrolase"/>
    <property type="match status" value="1"/>
</dbReference>
<dbReference type="Pfam" id="PF00795">
    <property type="entry name" value="CN_hydrolase"/>
    <property type="match status" value="1"/>
</dbReference>
<dbReference type="AlphaFoldDB" id="A0A7I7TDP9"/>
<evidence type="ECO:0000259" key="2">
    <source>
        <dbReference type="PROSITE" id="PS50263"/>
    </source>
</evidence>
<accession>A0A7I7TDP9</accession>
<dbReference type="KEGG" id="mhev:MHEL_56050"/>
<dbReference type="PANTHER" id="PTHR43674">
    <property type="entry name" value="NITRILASE C965.09-RELATED"/>
    <property type="match status" value="1"/>
</dbReference>
<evidence type="ECO:0000256" key="1">
    <source>
        <dbReference type="ARBA" id="ARBA00022801"/>
    </source>
</evidence>
<protein>
    <recommendedName>
        <fullName evidence="2">CN hydrolase domain-containing protein</fullName>
    </recommendedName>
</protein>
<sequence>MTRIACAQLAPTIGAVADNIELSSDAIADAVAQGADVVVLPELATSGYMFADADEARSAALHPSGPAFDAWRSAAGEAVVVGGFCELGDDGLLYNSAVALDRDGVIAVYRKTHLWDREKLIFTRGAELPSVLATRHGVIAVMVCYDLEFGEVTRRVALEGAELIAAPVNWPLFPRPEGERPGEMITAMSTARLNRVVMTVCDRAGVERGQPWTEGSVIIDPDGWVIAEAGPGPALAIADVDLSRTHDKTLTEYVDLFSDRRVDLY</sequence>
<dbReference type="EMBL" id="AP022596">
    <property type="protein sequence ID" value="BBY67362.1"/>
    <property type="molecule type" value="Genomic_DNA"/>
</dbReference>
<proteinExistence type="predicted"/>
<keyword evidence="1" id="KW-0378">Hydrolase</keyword>
<dbReference type="SUPFAM" id="SSF56317">
    <property type="entry name" value="Carbon-nitrogen hydrolase"/>
    <property type="match status" value="1"/>
</dbReference>
<gene>
    <name evidence="3" type="ORF">MHEL_56050</name>
</gene>
<dbReference type="RefSeq" id="WP_163751338.1">
    <property type="nucleotide sequence ID" value="NZ_AP022596.1"/>
</dbReference>
<evidence type="ECO:0000313" key="3">
    <source>
        <dbReference type="EMBL" id="BBY67362.1"/>
    </source>
</evidence>
<dbReference type="GO" id="GO:0050126">
    <property type="term" value="F:N-carbamoylputrescine amidase activity"/>
    <property type="evidence" value="ECO:0007669"/>
    <property type="project" value="TreeGrafter"/>
</dbReference>